<reference evidence="8" key="2">
    <citation type="submission" date="2025-08" db="UniProtKB">
        <authorList>
            <consortium name="Ensembl"/>
        </authorList>
    </citation>
    <scope>IDENTIFICATION</scope>
</reference>
<evidence type="ECO:0000256" key="2">
    <source>
        <dbReference type="ARBA" id="ARBA00007480"/>
    </source>
</evidence>
<reference evidence="8" key="3">
    <citation type="submission" date="2025-09" db="UniProtKB">
        <authorList>
            <consortium name="Ensembl"/>
        </authorList>
    </citation>
    <scope>IDENTIFICATION</scope>
</reference>
<proteinExistence type="inferred from homology"/>
<evidence type="ECO:0000256" key="1">
    <source>
        <dbReference type="ARBA" id="ARBA00004613"/>
    </source>
</evidence>
<feature type="disulfide bond" evidence="7">
    <location>
        <begin position="103"/>
        <end position="143"/>
    </location>
</feature>
<evidence type="ECO:0000313" key="9">
    <source>
        <dbReference type="Proteomes" id="UP000694397"/>
    </source>
</evidence>
<organism evidence="8 9">
    <name type="scientific">Scleropages formosus</name>
    <name type="common">Asian bonytongue</name>
    <name type="synonym">Osteoglossum formosum</name>
    <dbReference type="NCBI Taxonomy" id="113540"/>
    <lineage>
        <taxon>Eukaryota</taxon>
        <taxon>Metazoa</taxon>
        <taxon>Chordata</taxon>
        <taxon>Craniata</taxon>
        <taxon>Vertebrata</taxon>
        <taxon>Euteleostomi</taxon>
        <taxon>Actinopterygii</taxon>
        <taxon>Neopterygii</taxon>
        <taxon>Teleostei</taxon>
        <taxon>Osteoglossocephala</taxon>
        <taxon>Osteoglossomorpha</taxon>
        <taxon>Osteoglossiformes</taxon>
        <taxon>Osteoglossidae</taxon>
        <taxon>Scleropages</taxon>
    </lineage>
</organism>
<comment type="similarity">
    <text evidence="2">Belongs to the noggin family.</text>
</comment>
<feature type="disulfide bond" evidence="7">
    <location>
        <begin position="135"/>
        <end position="198"/>
    </location>
</feature>
<keyword evidence="3" id="KW-0217">Developmental protein</keyword>
<dbReference type="Gene3D" id="2.10.90.10">
    <property type="entry name" value="Cystine-knot cytokines"/>
    <property type="match status" value="1"/>
</dbReference>
<dbReference type="Pfam" id="PF05806">
    <property type="entry name" value="Noggin"/>
    <property type="match status" value="1"/>
</dbReference>
<evidence type="ECO:0008006" key="10">
    <source>
        <dbReference type="Google" id="ProtNLM"/>
    </source>
</evidence>
<dbReference type="PIRSF" id="PIRSF008129">
    <property type="entry name" value="Noggin"/>
    <property type="match status" value="1"/>
</dbReference>
<dbReference type="GO" id="GO:0051216">
    <property type="term" value="P:cartilage development"/>
    <property type="evidence" value="ECO:0007669"/>
    <property type="project" value="UniProtKB-KW"/>
</dbReference>
<dbReference type="GO" id="GO:0005615">
    <property type="term" value="C:extracellular space"/>
    <property type="evidence" value="ECO:0007669"/>
    <property type="project" value="TreeGrafter"/>
</dbReference>
<dbReference type="PANTHER" id="PTHR10494:SF6">
    <property type="entry name" value="NOGGIN"/>
    <property type="match status" value="1"/>
</dbReference>
<keyword evidence="5" id="KW-0732">Signal</keyword>
<keyword evidence="9" id="KW-1185">Reference proteome</keyword>
<evidence type="ECO:0000313" key="8">
    <source>
        <dbReference type="Ensembl" id="ENSSFOP00015015997.2"/>
    </source>
</evidence>
<protein>
    <recommendedName>
        <fullName evidence="10">Noggin</fullName>
    </recommendedName>
</protein>
<feature type="disulfide bond" evidence="7">
    <location>
        <begin position="126"/>
        <end position="196"/>
    </location>
</feature>
<dbReference type="AlphaFoldDB" id="A0A8C9RNA6"/>
<dbReference type="Ensembl" id="ENSSFOT00015016182.2">
    <property type="protein sequence ID" value="ENSSFOP00015015997.2"/>
    <property type="gene ID" value="ENSSFOG00015010320.2"/>
</dbReference>
<dbReference type="GO" id="GO:0030514">
    <property type="term" value="P:negative regulation of BMP signaling pathway"/>
    <property type="evidence" value="ECO:0007669"/>
    <property type="project" value="InterPro"/>
</dbReference>
<dbReference type="GO" id="GO:0045596">
    <property type="term" value="P:negative regulation of cell differentiation"/>
    <property type="evidence" value="ECO:0007669"/>
    <property type="project" value="InterPro"/>
</dbReference>
<keyword evidence="7" id="KW-1015">Disulfide bond</keyword>
<accession>A0A8C9RNA6</accession>
<dbReference type="Proteomes" id="UP000694397">
    <property type="component" value="Chromosome 20"/>
</dbReference>
<dbReference type="InterPro" id="IPR008717">
    <property type="entry name" value="Noggin"/>
</dbReference>
<feature type="disulfide bond" evidence="7">
    <location>
        <begin position="158"/>
        <end position="183"/>
    </location>
</feature>
<evidence type="ECO:0000256" key="7">
    <source>
        <dbReference type="PIRSR" id="PIRSR008129-1"/>
    </source>
</evidence>
<dbReference type="PANTHER" id="PTHR10494">
    <property type="entry name" value="BONE MORPHOGENETIC PROTEIN INHIBITOR, NOGGIN"/>
    <property type="match status" value="1"/>
</dbReference>
<evidence type="ECO:0000256" key="6">
    <source>
        <dbReference type="ARBA" id="ARBA00023188"/>
    </source>
</evidence>
<sequence length="201" mass="22862">QMIRRSCFPTVLCFTARYLVFEVAVGSQLHYFSSPLPARPYSLSINAEDYHYAPKPKHLRPARLLRILGPSFDPFWMSIEPEDVLPRDVAAAVRAWLVRSATCALRYKWVDLGPVFWPRWLRHTDCDQPGRVQSCSFPAGMACRRAQVTQIKILAWHCWGSEDRGVEAAGVADLGLAMYGKRCVWRQVPYPVVTACKCSCK</sequence>
<name>A0A8C9RNA6_SCLFO</name>
<evidence type="ECO:0000256" key="3">
    <source>
        <dbReference type="ARBA" id="ARBA00022473"/>
    </source>
</evidence>
<dbReference type="GO" id="GO:0009953">
    <property type="term" value="P:dorsal/ventral pattern formation"/>
    <property type="evidence" value="ECO:0007669"/>
    <property type="project" value="TreeGrafter"/>
</dbReference>
<dbReference type="InterPro" id="IPR029034">
    <property type="entry name" value="Cystine-knot_cytokine"/>
</dbReference>
<dbReference type="GeneTree" id="ENSGT00390000006009"/>
<comment type="subcellular location">
    <subcellularLocation>
        <location evidence="1">Secreted</location>
    </subcellularLocation>
</comment>
<reference evidence="8 9" key="1">
    <citation type="submission" date="2019-04" db="EMBL/GenBank/DDBJ databases">
        <authorList>
            <consortium name="Wellcome Sanger Institute Data Sharing"/>
        </authorList>
    </citation>
    <scope>NUCLEOTIDE SEQUENCE [LARGE SCALE GENOMIC DNA]</scope>
</reference>
<keyword evidence="6" id="KW-0891">Chondrogenesis</keyword>
<dbReference type="SUPFAM" id="SSF57501">
    <property type="entry name" value="Cystine-knot cytokines"/>
    <property type="match status" value="1"/>
</dbReference>
<evidence type="ECO:0000256" key="4">
    <source>
        <dbReference type="ARBA" id="ARBA00022525"/>
    </source>
</evidence>
<evidence type="ECO:0000256" key="5">
    <source>
        <dbReference type="ARBA" id="ARBA00022729"/>
    </source>
</evidence>
<keyword evidence="4" id="KW-0964">Secreted</keyword>
<dbReference type="GO" id="GO:0001649">
    <property type="term" value="P:osteoblast differentiation"/>
    <property type="evidence" value="ECO:0007669"/>
    <property type="project" value="TreeGrafter"/>
</dbReference>